<evidence type="ECO:0000313" key="2">
    <source>
        <dbReference type="Proteomes" id="UP000292345"/>
    </source>
</evidence>
<proteinExistence type="predicted"/>
<name>A0A4Q7E7Q8_9GAMM</name>
<accession>A0A4Q7E7Q8</accession>
<evidence type="ECO:0000313" key="1">
    <source>
        <dbReference type="EMBL" id="RZM78463.1"/>
    </source>
</evidence>
<protein>
    <submittedName>
        <fullName evidence="1">Uncharacterized protein</fullName>
    </submittedName>
</protein>
<reference evidence="1 2" key="1">
    <citation type="submission" date="2018-01" db="EMBL/GenBank/DDBJ databases">
        <title>Co-occurrence of chitin degradation, pigmentation and bioactivity in marine Pseudoalteromonas.</title>
        <authorList>
            <person name="Paulsen S."/>
            <person name="Gram L."/>
            <person name="Machado H."/>
        </authorList>
    </citation>
    <scope>NUCLEOTIDE SEQUENCE [LARGE SCALE GENOMIC DNA]</scope>
    <source>
        <strain evidence="1 2">S1946</strain>
    </source>
</reference>
<gene>
    <name evidence="1" type="ORF">C3B51_14900</name>
</gene>
<dbReference type="Proteomes" id="UP000292345">
    <property type="component" value="Unassembled WGS sequence"/>
</dbReference>
<comment type="caution">
    <text evidence="1">The sequence shown here is derived from an EMBL/GenBank/DDBJ whole genome shotgun (WGS) entry which is preliminary data.</text>
</comment>
<dbReference type="EMBL" id="PPUZ01000039">
    <property type="protein sequence ID" value="RZM78463.1"/>
    <property type="molecule type" value="Genomic_DNA"/>
</dbReference>
<organism evidence="1 2">
    <name type="scientific">Pseudoalteromonas rubra</name>
    <dbReference type="NCBI Taxonomy" id="43658"/>
    <lineage>
        <taxon>Bacteria</taxon>
        <taxon>Pseudomonadati</taxon>
        <taxon>Pseudomonadota</taxon>
        <taxon>Gammaproteobacteria</taxon>
        <taxon>Alteromonadales</taxon>
        <taxon>Pseudoalteromonadaceae</taxon>
        <taxon>Pseudoalteromonas</taxon>
    </lineage>
</organism>
<sequence length="82" mass="9610">MPEDIQVCNGHRRQETHITYALKADKLPEEIKEKWPELTSQVSIERHSKSGPTTKIDTYFYITSVEPGAQMLQKAIRHHWHI</sequence>
<dbReference type="AlphaFoldDB" id="A0A4Q7E7Q8"/>